<dbReference type="EnsemblPlants" id="AET6Gv20423700.20">
    <property type="protein sequence ID" value="AET6Gv20423700.20"/>
    <property type="gene ID" value="AET6Gv20423700"/>
</dbReference>
<dbReference type="AlphaFoldDB" id="A0A453NN48"/>
<reference evidence="3" key="1">
    <citation type="journal article" date="2014" name="Science">
        <title>Ancient hybridizations among the ancestral genomes of bread wheat.</title>
        <authorList>
            <consortium name="International Wheat Genome Sequencing Consortium,"/>
            <person name="Marcussen T."/>
            <person name="Sandve S.R."/>
            <person name="Heier L."/>
            <person name="Spannagl M."/>
            <person name="Pfeifer M."/>
            <person name="Jakobsen K.S."/>
            <person name="Wulff B.B."/>
            <person name="Steuernagel B."/>
            <person name="Mayer K.F."/>
            <person name="Olsen O.A."/>
        </authorList>
    </citation>
    <scope>NUCLEOTIDE SEQUENCE [LARGE SCALE GENOMIC DNA]</scope>
    <source>
        <strain evidence="3">cv. AL8/78</strain>
    </source>
</reference>
<proteinExistence type="predicted"/>
<reference evidence="2" key="3">
    <citation type="journal article" date="2017" name="Nature">
        <title>Genome sequence of the progenitor of the wheat D genome Aegilops tauschii.</title>
        <authorList>
            <person name="Luo M.C."/>
            <person name="Gu Y.Q."/>
            <person name="Puiu D."/>
            <person name="Wang H."/>
            <person name="Twardziok S.O."/>
            <person name="Deal K.R."/>
            <person name="Huo N."/>
            <person name="Zhu T."/>
            <person name="Wang L."/>
            <person name="Wang Y."/>
            <person name="McGuire P.E."/>
            <person name="Liu S."/>
            <person name="Long H."/>
            <person name="Ramasamy R.K."/>
            <person name="Rodriguez J.C."/>
            <person name="Van S.L."/>
            <person name="Yuan L."/>
            <person name="Wang Z."/>
            <person name="Xia Z."/>
            <person name="Xiao L."/>
            <person name="Anderson O.D."/>
            <person name="Ouyang S."/>
            <person name="Liang Y."/>
            <person name="Zimin A.V."/>
            <person name="Pertea G."/>
            <person name="Qi P."/>
            <person name="Bennetzen J.L."/>
            <person name="Dai X."/>
            <person name="Dawson M.W."/>
            <person name="Muller H.G."/>
            <person name="Kugler K."/>
            <person name="Rivarola-Duarte L."/>
            <person name="Spannagl M."/>
            <person name="Mayer K.F.X."/>
            <person name="Lu F.H."/>
            <person name="Bevan M.W."/>
            <person name="Leroy P."/>
            <person name="Li P."/>
            <person name="You F.M."/>
            <person name="Sun Q."/>
            <person name="Liu Z."/>
            <person name="Lyons E."/>
            <person name="Wicker T."/>
            <person name="Salzberg S.L."/>
            <person name="Devos K.M."/>
            <person name="Dvorak J."/>
        </authorList>
    </citation>
    <scope>NUCLEOTIDE SEQUENCE [LARGE SCALE GENOMIC DNA]</scope>
    <source>
        <strain evidence="2">cv. AL8/78</strain>
    </source>
</reference>
<dbReference type="Proteomes" id="UP000015105">
    <property type="component" value="Chromosome 6D"/>
</dbReference>
<feature type="compositionally biased region" description="Basic residues" evidence="1">
    <location>
        <begin position="36"/>
        <end position="47"/>
    </location>
</feature>
<protein>
    <submittedName>
        <fullName evidence="2">Uncharacterized protein</fullName>
    </submittedName>
</protein>
<reference evidence="2" key="4">
    <citation type="submission" date="2019-03" db="UniProtKB">
        <authorList>
            <consortium name="EnsemblPlants"/>
        </authorList>
    </citation>
    <scope>IDENTIFICATION</scope>
</reference>
<keyword evidence="3" id="KW-1185">Reference proteome</keyword>
<organism evidence="2 3">
    <name type="scientific">Aegilops tauschii subsp. strangulata</name>
    <name type="common">Goatgrass</name>
    <dbReference type="NCBI Taxonomy" id="200361"/>
    <lineage>
        <taxon>Eukaryota</taxon>
        <taxon>Viridiplantae</taxon>
        <taxon>Streptophyta</taxon>
        <taxon>Embryophyta</taxon>
        <taxon>Tracheophyta</taxon>
        <taxon>Spermatophyta</taxon>
        <taxon>Magnoliopsida</taxon>
        <taxon>Liliopsida</taxon>
        <taxon>Poales</taxon>
        <taxon>Poaceae</taxon>
        <taxon>BOP clade</taxon>
        <taxon>Pooideae</taxon>
        <taxon>Triticodae</taxon>
        <taxon>Triticeae</taxon>
        <taxon>Triticinae</taxon>
        <taxon>Aegilops</taxon>
    </lineage>
</organism>
<dbReference type="Gramene" id="AET6Gv20423700.20">
    <property type="protein sequence ID" value="AET6Gv20423700.20"/>
    <property type="gene ID" value="AET6Gv20423700"/>
</dbReference>
<evidence type="ECO:0000313" key="3">
    <source>
        <dbReference type="Proteomes" id="UP000015105"/>
    </source>
</evidence>
<reference evidence="2" key="5">
    <citation type="journal article" date="2021" name="G3 (Bethesda)">
        <title>Aegilops tauschii genome assembly Aet v5.0 features greater sequence contiguity and improved annotation.</title>
        <authorList>
            <person name="Wang L."/>
            <person name="Zhu T."/>
            <person name="Rodriguez J.C."/>
            <person name="Deal K.R."/>
            <person name="Dubcovsky J."/>
            <person name="McGuire P.E."/>
            <person name="Lux T."/>
            <person name="Spannagl M."/>
            <person name="Mayer K.F.X."/>
            <person name="Baldrich P."/>
            <person name="Meyers B.C."/>
            <person name="Huo N."/>
            <person name="Gu Y.Q."/>
            <person name="Zhou H."/>
            <person name="Devos K.M."/>
            <person name="Bennetzen J.L."/>
            <person name="Unver T."/>
            <person name="Budak H."/>
            <person name="Gulick P.J."/>
            <person name="Galiba G."/>
            <person name="Kalapos B."/>
            <person name="Nelson D.R."/>
            <person name="Li P."/>
            <person name="You F.M."/>
            <person name="Luo M.C."/>
            <person name="Dvorak J."/>
        </authorList>
    </citation>
    <scope>NUCLEOTIDE SEQUENCE [LARGE SCALE GENOMIC DNA]</scope>
    <source>
        <strain evidence="2">cv. AL8/78</strain>
    </source>
</reference>
<accession>A0A453NN48</accession>
<reference evidence="3" key="2">
    <citation type="journal article" date="2017" name="Nat. Plants">
        <title>The Aegilops tauschii genome reveals multiple impacts of transposons.</title>
        <authorList>
            <person name="Zhao G."/>
            <person name="Zou C."/>
            <person name="Li K."/>
            <person name="Wang K."/>
            <person name="Li T."/>
            <person name="Gao L."/>
            <person name="Zhang X."/>
            <person name="Wang H."/>
            <person name="Yang Z."/>
            <person name="Liu X."/>
            <person name="Jiang W."/>
            <person name="Mao L."/>
            <person name="Kong X."/>
            <person name="Jiao Y."/>
            <person name="Jia J."/>
        </authorList>
    </citation>
    <scope>NUCLEOTIDE SEQUENCE [LARGE SCALE GENOMIC DNA]</scope>
    <source>
        <strain evidence="3">cv. AL8/78</strain>
    </source>
</reference>
<name>A0A453NN48_AEGTS</name>
<feature type="region of interest" description="Disordered" evidence="1">
    <location>
        <begin position="31"/>
        <end position="67"/>
    </location>
</feature>
<sequence length="67" mass="7260">SITRNEPFPTPANPIAAPLLAPLDLLLPLAQDTRRRQGSRAALRRGGRGNQTLLSSRGKPTRELHPA</sequence>
<evidence type="ECO:0000313" key="2">
    <source>
        <dbReference type="EnsemblPlants" id="AET6Gv20423700.20"/>
    </source>
</evidence>
<evidence type="ECO:0000256" key="1">
    <source>
        <dbReference type="SAM" id="MobiDB-lite"/>
    </source>
</evidence>